<protein>
    <submittedName>
        <fullName evidence="1">Uncharacterized protein</fullName>
    </submittedName>
</protein>
<name>A0A8J3N8R8_9CHLR</name>
<evidence type="ECO:0000313" key="2">
    <source>
        <dbReference type="Proteomes" id="UP000597444"/>
    </source>
</evidence>
<dbReference type="Proteomes" id="UP000597444">
    <property type="component" value="Unassembled WGS sequence"/>
</dbReference>
<keyword evidence="2" id="KW-1185">Reference proteome</keyword>
<comment type="caution">
    <text evidence="1">The sequence shown here is derived from an EMBL/GenBank/DDBJ whole genome shotgun (WGS) entry which is preliminary data.</text>
</comment>
<proteinExistence type="predicted"/>
<evidence type="ECO:0000313" key="1">
    <source>
        <dbReference type="EMBL" id="GHO99983.1"/>
    </source>
</evidence>
<dbReference type="AlphaFoldDB" id="A0A8J3N8R8"/>
<accession>A0A8J3N8R8</accession>
<organism evidence="1 2">
    <name type="scientific">Reticulibacter mediterranei</name>
    <dbReference type="NCBI Taxonomy" id="2778369"/>
    <lineage>
        <taxon>Bacteria</taxon>
        <taxon>Bacillati</taxon>
        <taxon>Chloroflexota</taxon>
        <taxon>Ktedonobacteria</taxon>
        <taxon>Ktedonobacterales</taxon>
        <taxon>Reticulibacteraceae</taxon>
        <taxon>Reticulibacter</taxon>
    </lineage>
</organism>
<dbReference type="EMBL" id="BNJK01000002">
    <property type="protein sequence ID" value="GHO99983.1"/>
    <property type="molecule type" value="Genomic_DNA"/>
</dbReference>
<sequence length="61" mass="7069">MPPVLPRTVCTRRLDVDVVFMRNLLKVSERVAIWDYLTQTLATPFIVEKEIHNQNVYPGAN</sequence>
<gene>
    <name evidence="1" type="ORF">KSF_100310</name>
</gene>
<reference evidence="1" key="1">
    <citation type="submission" date="2020-10" db="EMBL/GenBank/DDBJ databases">
        <title>Taxonomic study of unclassified bacteria belonging to the class Ktedonobacteria.</title>
        <authorList>
            <person name="Yabe S."/>
            <person name="Wang C.M."/>
            <person name="Zheng Y."/>
            <person name="Sakai Y."/>
            <person name="Cavaletti L."/>
            <person name="Monciardini P."/>
            <person name="Donadio S."/>
        </authorList>
    </citation>
    <scope>NUCLEOTIDE SEQUENCE</scope>
    <source>
        <strain evidence="1">ID150040</strain>
    </source>
</reference>